<sequence>MVGQTQSDPDTVTCSPTPPLETRETFKPLGKVDNGDSAKDQAGNALPIKDDIGELDGSTWAEPACSSELNNDSTYGWLKDISSRVIRLESKPSKEEENKPLEPEPEQKVEEPKIEPKVRDCNWEQFKNRYTTEDCTYAVETLLFGDDLDNDMEEEQLRRLSDTEREKFCNANPRKATRRSAVAKELDKQRIERVRVNSRAVLRLLSHVTGESWSDKPHTFLRPFKILIHFHEKMKEVFSASAAKFQACGEAGLQDSAQDPQMDDPRKETEFEDPKITSESKQPIETEQANDEITEGVNRSRAKSLSGESFSVDYDEYKEVQVYMKFVKDRLLPTYHMFDNLDHKDRPKVQFADLWSLFRPGELVFQRHDSPTLGIGNRHSPTGKKGSRHLWRVCWIQRHAIDWRVDNLDDKDATLRRNALKDRDDLTIQAYYIDFDGVSYHAVGANWTIKWFDGDKDVTKLEVCPVRFEKDYEATISQLRERGERFKKLVSEAQIAIAHDGWTLTKTRLGLQIDGYESQDYHPPWSIMAEGRLTSEYIDSDVIVDFQEAYQAYPWWKPSFMEHREQQFDPDVELDNFAIIWWSGPGRSQVIRKTKEIVVDFDDVDFQELNEQLKHDDFLVSDEFRTTEKDANKQKFTPEDIALLPERLCVYSLRQRRFVNADIANLKQLPTVPNPLNDLKISDTAKSLIKSIVQDHFDKKKVHRNIEGRGIEPLEQDFIRGKGKGLVILLHGAPGVGKTATAEAVAAAHQKPLFPITCGDLGVNITMVEKTLSEIFRLANLWDCVLLFDEAEIFLSHRQKKDDNLQRNALVSIFLRTLEYYQGILFLTTNRVGALDEALNSRVHISLFFDHLDLEQTLALFRLNSRRSIDIAEQRAADTGEPVLLVKNEEIDRFAYENFLNRPNNSDPWWNGRQIRNAFQIATSLAYVKQKNHDEDSEQWFLGRKHFEQVLSFIQYYEDYRQNLFKGQDTELAAKREERPLPPRKEHSGGRTGHGPSPSYAQQNPSFFTPPPGSRAMSDRQRGSEYMRHGPHGSMGSSSFPREPSPSPNYGMYDGGSSQRSIPRMEYEQDYRQ</sequence>
<protein>
    <recommendedName>
        <fullName evidence="2">AAA+ ATPase domain-containing protein</fullName>
    </recommendedName>
</protein>
<feature type="region of interest" description="Disordered" evidence="1">
    <location>
        <begin position="1"/>
        <end position="59"/>
    </location>
</feature>
<dbReference type="InterPro" id="IPR003593">
    <property type="entry name" value="AAA+_ATPase"/>
</dbReference>
<reference evidence="3" key="1">
    <citation type="submission" date="2022-09" db="EMBL/GenBank/DDBJ databases">
        <title>Fusarium specimens isolated from Avocado Roots.</title>
        <authorList>
            <person name="Stajich J."/>
            <person name="Roper C."/>
            <person name="Heimlech-Rivalta G."/>
        </authorList>
    </citation>
    <scope>NUCLEOTIDE SEQUENCE</scope>
    <source>
        <strain evidence="3">CF00095</strain>
    </source>
</reference>
<dbReference type="InterPro" id="IPR054289">
    <property type="entry name" value="DUF7025"/>
</dbReference>
<feature type="domain" description="AAA+ ATPase" evidence="2">
    <location>
        <begin position="724"/>
        <end position="858"/>
    </location>
</feature>
<evidence type="ECO:0000259" key="2">
    <source>
        <dbReference type="SMART" id="SM00382"/>
    </source>
</evidence>
<evidence type="ECO:0000313" key="4">
    <source>
        <dbReference type="Proteomes" id="UP001152024"/>
    </source>
</evidence>
<dbReference type="SMART" id="SM00382">
    <property type="entry name" value="AAA"/>
    <property type="match status" value="1"/>
</dbReference>
<feature type="region of interest" description="Disordered" evidence="1">
    <location>
        <begin position="251"/>
        <end position="300"/>
    </location>
</feature>
<feature type="compositionally biased region" description="Basic and acidic residues" evidence="1">
    <location>
        <begin position="263"/>
        <end position="284"/>
    </location>
</feature>
<dbReference type="InterPro" id="IPR056599">
    <property type="entry name" value="AAA_lid_fung"/>
</dbReference>
<proteinExistence type="predicted"/>
<dbReference type="Gene3D" id="3.40.50.300">
    <property type="entry name" value="P-loop containing nucleotide triphosphate hydrolases"/>
    <property type="match status" value="1"/>
</dbReference>
<feature type="compositionally biased region" description="Basic and acidic residues" evidence="1">
    <location>
        <begin position="1063"/>
        <end position="1073"/>
    </location>
</feature>
<feature type="region of interest" description="Disordered" evidence="1">
    <location>
        <begin position="89"/>
        <end position="113"/>
    </location>
</feature>
<dbReference type="Pfam" id="PF23232">
    <property type="entry name" value="AAA_lid_13"/>
    <property type="match status" value="1"/>
</dbReference>
<evidence type="ECO:0000313" key="3">
    <source>
        <dbReference type="EMBL" id="KAJ4135297.1"/>
    </source>
</evidence>
<evidence type="ECO:0000256" key="1">
    <source>
        <dbReference type="SAM" id="MobiDB-lite"/>
    </source>
</evidence>
<feature type="compositionally biased region" description="Polar residues" evidence="1">
    <location>
        <begin position="1"/>
        <end position="15"/>
    </location>
</feature>
<dbReference type="Pfam" id="PF00004">
    <property type="entry name" value="AAA"/>
    <property type="match status" value="1"/>
</dbReference>
<keyword evidence="4" id="KW-1185">Reference proteome</keyword>
<dbReference type="EMBL" id="JAOQBH010000006">
    <property type="protein sequence ID" value="KAJ4135297.1"/>
    <property type="molecule type" value="Genomic_DNA"/>
</dbReference>
<accession>A0ABQ8RHL1</accession>
<dbReference type="Pfam" id="PF22942">
    <property type="entry name" value="DUF7025"/>
    <property type="match status" value="1"/>
</dbReference>
<dbReference type="InterPro" id="IPR003959">
    <property type="entry name" value="ATPase_AAA_core"/>
</dbReference>
<dbReference type="PANTHER" id="PTHR46411:SF3">
    <property type="entry name" value="AAA+ ATPASE DOMAIN-CONTAINING PROTEIN"/>
    <property type="match status" value="1"/>
</dbReference>
<dbReference type="SUPFAM" id="SSF52540">
    <property type="entry name" value="P-loop containing nucleoside triphosphate hydrolases"/>
    <property type="match status" value="1"/>
</dbReference>
<name>A0ABQ8RHL1_FUSEQ</name>
<feature type="region of interest" description="Disordered" evidence="1">
    <location>
        <begin position="973"/>
        <end position="1073"/>
    </location>
</feature>
<organism evidence="3 4">
    <name type="scientific">Fusarium equiseti</name>
    <name type="common">Fusarium scirpi</name>
    <dbReference type="NCBI Taxonomy" id="61235"/>
    <lineage>
        <taxon>Eukaryota</taxon>
        <taxon>Fungi</taxon>
        <taxon>Dikarya</taxon>
        <taxon>Ascomycota</taxon>
        <taxon>Pezizomycotina</taxon>
        <taxon>Sordariomycetes</taxon>
        <taxon>Hypocreomycetidae</taxon>
        <taxon>Hypocreales</taxon>
        <taxon>Nectriaceae</taxon>
        <taxon>Fusarium</taxon>
        <taxon>Fusarium incarnatum-equiseti species complex</taxon>
    </lineage>
</organism>
<feature type="compositionally biased region" description="Basic and acidic residues" evidence="1">
    <location>
        <begin position="1017"/>
        <end position="1028"/>
    </location>
</feature>
<dbReference type="PANTHER" id="PTHR46411">
    <property type="entry name" value="FAMILY ATPASE, PUTATIVE-RELATED"/>
    <property type="match status" value="1"/>
</dbReference>
<dbReference type="Proteomes" id="UP001152024">
    <property type="component" value="Unassembled WGS sequence"/>
</dbReference>
<gene>
    <name evidence="3" type="ORF">NW768_004921</name>
</gene>
<comment type="caution">
    <text evidence="3">The sequence shown here is derived from an EMBL/GenBank/DDBJ whole genome shotgun (WGS) entry which is preliminary data.</text>
</comment>
<feature type="compositionally biased region" description="Basic and acidic residues" evidence="1">
    <location>
        <begin position="973"/>
        <end position="989"/>
    </location>
</feature>
<dbReference type="InterPro" id="IPR027417">
    <property type="entry name" value="P-loop_NTPase"/>
</dbReference>